<keyword evidence="4" id="KW-1185">Reference proteome</keyword>
<reference evidence="3" key="1">
    <citation type="journal article" date="2021" name="Mol. Ecol. Resour.">
        <title>Apolygus lucorum genome provides insights into omnivorousness and mesophyll feeding.</title>
        <authorList>
            <person name="Liu Y."/>
            <person name="Liu H."/>
            <person name="Wang H."/>
            <person name="Huang T."/>
            <person name="Liu B."/>
            <person name="Yang B."/>
            <person name="Yin L."/>
            <person name="Li B."/>
            <person name="Zhang Y."/>
            <person name="Zhang S."/>
            <person name="Jiang F."/>
            <person name="Zhang X."/>
            <person name="Ren Y."/>
            <person name="Wang B."/>
            <person name="Wang S."/>
            <person name="Lu Y."/>
            <person name="Wu K."/>
            <person name="Fan W."/>
            <person name="Wang G."/>
        </authorList>
    </citation>
    <scope>NUCLEOTIDE SEQUENCE</scope>
    <source>
        <strain evidence="3">12Hb</strain>
    </source>
</reference>
<feature type="signal peptide" evidence="2">
    <location>
        <begin position="1"/>
        <end position="21"/>
    </location>
</feature>
<dbReference type="InterPro" id="IPR036846">
    <property type="entry name" value="GM2-AP_sf"/>
</dbReference>
<evidence type="ECO:0000313" key="4">
    <source>
        <dbReference type="Proteomes" id="UP000466442"/>
    </source>
</evidence>
<comment type="caution">
    <text evidence="3">The sequence shown here is derived from an EMBL/GenBank/DDBJ whole genome shotgun (WGS) entry which is preliminary data.</text>
</comment>
<evidence type="ECO:0000256" key="2">
    <source>
        <dbReference type="SAM" id="SignalP"/>
    </source>
</evidence>
<feature type="chain" id="PRO_5035900328" description="Lipoprotein" evidence="2">
    <location>
        <begin position="22"/>
        <end position="339"/>
    </location>
</feature>
<evidence type="ECO:0000256" key="1">
    <source>
        <dbReference type="ARBA" id="ARBA00022729"/>
    </source>
</evidence>
<sequence length="339" mass="38181">MRKVQLYFVLGSLLIATSCSAPNQLKREHFKPASEGRVASEVLTMGEGVESTRTLVAITILSWIMNVFKAMVKPARNMFLSLSPEISAVRCLSESREVQNMFGYNLDSSDDNFEGYFYETPRSSLDAVDLSKDRVLKRMPRFIDEVASLLKDGGTMSCVVPYMRERVVRCFDPIIGPADVIFKYSEKCKFTVPTLVDGQIRLFTRRQKLIIQTNLTFPYQISDDIEYEGNVATKRNGGWKPNFMKFQGTGVCSMLKKADSKLFDAFAKQLKASEPYKCPLPAGLITLDYTGADPTRALKTYGLEVLPYGELRVTANATLKGNVILCFRMYVDLVPKKRP</sequence>
<gene>
    <name evidence="3" type="ORF">GE061_011591</name>
</gene>
<evidence type="ECO:0000313" key="3">
    <source>
        <dbReference type="EMBL" id="KAF6213866.1"/>
    </source>
</evidence>
<dbReference type="SUPFAM" id="SSF63707">
    <property type="entry name" value="Ganglioside M2 (gm2) activator"/>
    <property type="match status" value="1"/>
</dbReference>
<dbReference type="PROSITE" id="PS51257">
    <property type="entry name" value="PROKAR_LIPOPROTEIN"/>
    <property type="match status" value="1"/>
</dbReference>
<evidence type="ECO:0008006" key="5">
    <source>
        <dbReference type="Google" id="ProtNLM"/>
    </source>
</evidence>
<name>A0A8S9Y0K5_APOLU</name>
<protein>
    <recommendedName>
        <fullName evidence="5">Lipoprotein</fullName>
    </recommendedName>
</protein>
<accession>A0A8S9Y0K5</accession>
<keyword evidence="1 2" id="KW-0732">Signal</keyword>
<dbReference type="Proteomes" id="UP000466442">
    <property type="component" value="Unassembled WGS sequence"/>
</dbReference>
<dbReference type="EMBL" id="WIXP02000003">
    <property type="protein sequence ID" value="KAF6213866.1"/>
    <property type="molecule type" value="Genomic_DNA"/>
</dbReference>
<proteinExistence type="predicted"/>
<dbReference type="AlphaFoldDB" id="A0A8S9Y0K5"/>
<organism evidence="3 4">
    <name type="scientific">Apolygus lucorum</name>
    <name type="common">Small green plant bug</name>
    <name type="synonym">Lygocoris lucorum</name>
    <dbReference type="NCBI Taxonomy" id="248454"/>
    <lineage>
        <taxon>Eukaryota</taxon>
        <taxon>Metazoa</taxon>
        <taxon>Ecdysozoa</taxon>
        <taxon>Arthropoda</taxon>
        <taxon>Hexapoda</taxon>
        <taxon>Insecta</taxon>
        <taxon>Pterygota</taxon>
        <taxon>Neoptera</taxon>
        <taxon>Paraneoptera</taxon>
        <taxon>Hemiptera</taxon>
        <taxon>Heteroptera</taxon>
        <taxon>Panheteroptera</taxon>
        <taxon>Cimicomorpha</taxon>
        <taxon>Miridae</taxon>
        <taxon>Mirini</taxon>
        <taxon>Apolygus</taxon>
    </lineage>
</organism>